<dbReference type="Proteomes" id="UP000195221">
    <property type="component" value="Unassembled WGS sequence"/>
</dbReference>
<accession>A0A242N2I7</accession>
<organism evidence="1 4">
    <name type="scientific">Caballeronia sordidicola</name>
    <name type="common">Burkholderia sordidicola</name>
    <dbReference type="NCBI Taxonomy" id="196367"/>
    <lineage>
        <taxon>Bacteria</taxon>
        <taxon>Pseudomonadati</taxon>
        <taxon>Pseudomonadota</taxon>
        <taxon>Betaproteobacteria</taxon>
        <taxon>Burkholderiales</taxon>
        <taxon>Burkholderiaceae</taxon>
        <taxon>Caballeronia</taxon>
    </lineage>
</organism>
<reference evidence="2 3" key="1">
    <citation type="submission" date="2017-03" db="EMBL/GenBank/DDBJ databases">
        <title>Genome analysis of strain PAMC 26510.</title>
        <authorList>
            <person name="Oh H.-M."/>
            <person name="Yang J.-A."/>
        </authorList>
    </citation>
    <scope>NUCLEOTIDE SEQUENCE [LARGE SCALE GENOMIC DNA]</scope>
    <source>
        <strain evidence="2 3">PAMC 26510</strain>
    </source>
</reference>
<gene>
    <name evidence="2" type="ORF">PAMC26510_02235</name>
    <name evidence="1" type="ORF">PAMC26577_07150</name>
</gene>
<dbReference type="AlphaFoldDB" id="A0A242N2I7"/>
<evidence type="ECO:0000313" key="4">
    <source>
        <dbReference type="Proteomes" id="UP000195221"/>
    </source>
</evidence>
<sequence length="46" mass="5027">MGRGEADGHDHATDMDKNVQRYAMFKSGKGKRPHMAAFCLFGVLGS</sequence>
<name>A0A242N2I7_CABSO</name>
<evidence type="ECO:0000313" key="2">
    <source>
        <dbReference type="EMBL" id="OTP80438.1"/>
    </source>
</evidence>
<dbReference type="Proteomes" id="UP000194546">
    <property type="component" value="Unassembled WGS sequence"/>
</dbReference>
<protein>
    <submittedName>
        <fullName evidence="1">Uncharacterized protein</fullName>
    </submittedName>
</protein>
<comment type="caution">
    <text evidence="1">The sequence shown here is derived from an EMBL/GenBank/DDBJ whole genome shotgun (WGS) entry which is preliminary data.</text>
</comment>
<evidence type="ECO:0000313" key="1">
    <source>
        <dbReference type="EMBL" id="OTP77890.1"/>
    </source>
</evidence>
<proteinExistence type="predicted"/>
<dbReference type="EMBL" id="NBTZ01000027">
    <property type="protein sequence ID" value="OTP77890.1"/>
    <property type="molecule type" value="Genomic_DNA"/>
</dbReference>
<reference evidence="1 4" key="2">
    <citation type="submission" date="2017-03" db="EMBL/GenBank/DDBJ databases">
        <title>Genome analysis of strain PAMC 26577.</title>
        <authorList>
            <person name="Oh H.-M."/>
            <person name="Yang J.-A."/>
        </authorList>
    </citation>
    <scope>NUCLEOTIDE SEQUENCE [LARGE SCALE GENOMIC DNA]</scope>
    <source>
        <strain evidence="1 4">PAMC 26577</strain>
    </source>
</reference>
<evidence type="ECO:0000313" key="3">
    <source>
        <dbReference type="Proteomes" id="UP000194546"/>
    </source>
</evidence>
<dbReference type="EMBL" id="NBTY01000006">
    <property type="protein sequence ID" value="OTP80438.1"/>
    <property type="molecule type" value="Genomic_DNA"/>
</dbReference>